<name>A0A4S9YYL8_AURPU</name>
<comment type="caution">
    <text evidence="1">The sequence shown here is derived from an EMBL/GenBank/DDBJ whole genome shotgun (WGS) entry which is preliminary data.</text>
</comment>
<protein>
    <submittedName>
        <fullName evidence="1">Uncharacterized protein</fullName>
    </submittedName>
</protein>
<accession>A0A4S9YYL8</accession>
<sequence length="100" mass="11427">MCTWKTHGKSTEASLLLDVVSTAVSWQARCKKDVEISTKQASPRIAWSTTRTRSSDERERGRRCKQYLADLPLSLITSNSLNRSLGHSQRHDIWQNLLVE</sequence>
<organism evidence="1 2">
    <name type="scientific">Aureobasidium pullulans</name>
    <name type="common">Black yeast</name>
    <name type="synonym">Pullularia pullulans</name>
    <dbReference type="NCBI Taxonomy" id="5580"/>
    <lineage>
        <taxon>Eukaryota</taxon>
        <taxon>Fungi</taxon>
        <taxon>Dikarya</taxon>
        <taxon>Ascomycota</taxon>
        <taxon>Pezizomycotina</taxon>
        <taxon>Dothideomycetes</taxon>
        <taxon>Dothideomycetidae</taxon>
        <taxon>Dothideales</taxon>
        <taxon>Saccotheciaceae</taxon>
        <taxon>Aureobasidium</taxon>
    </lineage>
</organism>
<evidence type="ECO:0000313" key="2">
    <source>
        <dbReference type="Proteomes" id="UP000310421"/>
    </source>
</evidence>
<gene>
    <name evidence="1" type="ORF">D6D20_04907</name>
</gene>
<dbReference type="EMBL" id="QZAN01000046">
    <property type="protein sequence ID" value="THW61677.1"/>
    <property type="molecule type" value="Genomic_DNA"/>
</dbReference>
<proteinExistence type="predicted"/>
<reference evidence="1 2" key="1">
    <citation type="submission" date="2018-10" db="EMBL/GenBank/DDBJ databases">
        <title>Fifty Aureobasidium pullulans genomes reveal a recombining polyextremotolerant generalist.</title>
        <authorList>
            <person name="Gostincar C."/>
            <person name="Turk M."/>
            <person name="Zajc J."/>
            <person name="Gunde-Cimerman N."/>
        </authorList>
    </citation>
    <scope>NUCLEOTIDE SEQUENCE [LARGE SCALE GENOMIC DNA]</scope>
    <source>
        <strain evidence="1 2">EXF-10751</strain>
    </source>
</reference>
<evidence type="ECO:0000313" key="1">
    <source>
        <dbReference type="EMBL" id="THW61677.1"/>
    </source>
</evidence>
<dbReference type="AlphaFoldDB" id="A0A4S9YYL8"/>
<dbReference type="Proteomes" id="UP000310421">
    <property type="component" value="Unassembled WGS sequence"/>
</dbReference>